<evidence type="ECO:0000256" key="1">
    <source>
        <dbReference type="SAM" id="Phobius"/>
    </source>
</evidence>
<reference evidence="3" key="1">
    <citation type="submission" date="2023-10" db="EMBL/GenBank/DDBJ databases">
        <authorList>
            <person name="Hackl T."/>
        </authorList>
    </citation>
    <scope>NUCLEOTIDE SEQUENCE</scope>
</reference>
<dbReference type="InterPro" id="IPR006598">
    <property type="entry name" value="CAP10"/>
</dbReference>
<dbReference type="SMART" id="SM00672">
    <property type="entry name" value="CAP10"/>
    <property type="match status" value="1"/>
</dbReference>
<keyword evidence="4" id="KW-1185">Reference proteome</keyword>
<dbReference type="PANTHER" id="PTHR12203">
    <property type="entry name" value="KDEL LYS-ASP-GLU-LEU CONTAINING - RELATED"/>
    <property type="match status" value="1"/>
</dbReference>
<dbReference type="InterPro" id="IPR051091">
    <property type="entry name" value="O-Glucosyltr/Glycosyltrsf_90"/>
</dbReference>
<evidence type="ECO:0000259" key="2">
    <source>
        <dbReference type="SMART" id="SM00672"/>
    </source>
</evidence>
<comment type="caution">
    <text evidence="3">The sequence shown here is derived from an EMBL/GenBank/DDBJ whole genome shotgun (WGS) entry which is preliminary data.</text>
</comment>
<dbReference type="Pfam" id="PF05686">
    <property type="entry name" value="Glyco_transf_90"/>
    <property type="match status" value="1"/>
</dbReference>
<feature type="domain" description="Glycosyl transferase CAP10" evidence="2">
    <location>
        <begin position="327"/>
        <end position="611"/>
    </location>
</feature>
<gene>
    <name evidence="3" type="ORF">KHLLAP_LOCUS9615</name>
</gene>
<protein>
    <submittedName>
        <fullName evidence="3">Uu.00g141730.m01.CDS01</fullName>
    </submittedName>
</protein>
<dbReference type="EMBL" id="CAUWAG010000012">
    <property type="protein sequence ID" value="CAJ2509147.1"/>
    <property type="molecule type" value="Genomic_DNA"/>
</dbReference>
<organism evidence="3 4">
    <name type="scientific">Anthostomella pinea</name>
    <dbReference type="NCBI Taxonomy" id="933095"/>
    <lineage>
        <taxon>Eukaryota</taxon>
        <taxon>Fungi</taxon>
        <taxon>Dikarya</taxon>
        <taxon>Ascomycota</taxon>
        <taxon>Pezizomycotina</taxon>
        <taxon>Sordariomycetes</taxon>
        <taxon>Xylariomycetidae</taxon>
        <taxon>Xylariales</taxon>
        <taxon>Xylariaceae</taxon>
        <taxon>Anthostomella</taxon>
    </lineage>
</organism>
<keyword evidence="1" id="KW-0472">Membrane</keyword>
<keyword evidence="1" id="KW-0812">Transmembrane</keyword>
<keyword evidence="1" id="KW-1133">Transmembrane helix</keyword>
<dbReference type="AlphaFoldDB" id="A0AAI8VRI4"/>
<accession>A0AAI8VRI4</accession>
<feature type="transmembrane region" description="Helical" evidence="1">
    <location>
        <begin position="17"/>
        <end position="38"/>
    </location>
</feature>
<sequence>MLSAYGFSRRVPRKAPFALGNLACYGLLLVLVVLYYLFFFSSYGPSALQHSYHRSQPVFHSYYELLSDGSSTRHAIDDLILDAKKAQDRLLLERSHDVGTAAARYRSRRGRHPPPGFDKWFEYASKHDAIIIESFFDRIEHDIRPFWAQDPRVISKHAAHGEHVVRVRDGAAHGFGNTTGRVPWLQLWTGLVSEAATWLPDVDMPINYWDESRILAPWDEINFLVTEAERNKRITPTEGTVREFTKLAHLAGEEVEIREPEWITTGASKLWDLAQKTCPPDTPGHNVSAIEDFSAPPSFPDEWRPPFSENRYVKNYTASMDPCLQPHLRDMSGAFVQWARIQVTQELVPMFGGSKLTMNNDILIPGAMYLSGELRYSGGWNHGPPWEQKKEGVIWRGVGSGGRLQEDNWFHFQRFRLVQMLNGTTVSELEQGHPSAALTFENMPDGVRNFSCPDLTLEEWLQGHSDAGFTYMQCDPENDCGYLEPYFSEVDSISMPDQFQWKYIPDIDGNSFSARFRSLLLSTSLPLKSTIFAEWHDDRLAPWVHFVPLDNALLDLFGVLDYFLQGEKSDAAARMIAETGRRWAEKVLRHEDMLLYVWRLLLEFARVCDESRHSLGFVDDLL</sequence>
<name>A0AAI8VRI4_9PEZI</name>
<evidence type="ECO:0000313" key="3">
    <source>
        <dbReference type="EMBL" id="CAJ2509147.1"/>
    </source>
</evidence>
<dbReference type="PANTHER" id="PTHR12203:SF22">
    <property type="entry name" value="CAPSULE ASSOCIATED PROTEIN"/>
    <property type="match status" value="1"/>
</dbReference>
<evidence type="ECO:0000313" key="4">
    <source>
        <dbReference type="Proteomes" id="UP001295740"/>
    </source>
</evidence>
<dbReference type="Proteomes" id="UP001295740">
    <property type="component" value="Unassembled WGS sequence"/>
</dbReference>
<proteinExistence type="predicted"/>